<sequence length="961" mass="106829">MVVGKGAKRGAVDSSGNADNSSISSKLPAKLMDVKLNSRPRRFSLIYSSDESSLSNVSEGDEQRKRIYKNGKRPVGRGKSGRLIQDTAADSNNDSERTDSSSYVKSHDTNGDDDDEDDDESSSMSSSDDDVDFVRLTAERKKRALKALNAMKLHRESIKASGRVAGKYPAGYAAVASYRTNREKTPLDDDFPSDSSKNDDNALSFNFKKGDGIQFGGKGDGYLSQDESDEDLGEEVYEKERKSGGKTVASESTSVDHLGVPQISETEESEYDFDQDAYFKTLEEDAENVTGMDTGLETGDDDMAILEEEEQNMMQQLENDDDISFDGSIHEEGDDPVDNEENVDEDAARNNTVKDDPDGDDDDYDDEIMSDFDMPFYEDPKFANLYYSDNREQPLSLSVSLPLILNDEKRRRQELKKKKLAERVERLRRPKLIEKERSATPDIGSDDYVFGLFFNSDGESNAPGNIGIDSAIRRLNAAKNFYENSSAEEEYENILLDIAHMPTEDEDDDSIEVDDEDIDITGASDIEDDDDVSMSHIFIDIDDLDPDAFYFQYGSSSDRESSGKSMDLIRHPSNVSDNSVEDVVYMDNESTDEDETLPPHNSRTRKIGSKAKEVVSANTVGLKPPRLGTWKADTKPFSIIDGLSTKSLLPLIQEHQQLLEAQNQQPHIVENMPVVSNSDVKSDGEPKLTINDLLNMSELDDDESQVLNFGNYENKPKVPLSAFRNKGINVYEDEEYTLPIFSARKFPIGYVGSERTRRKIDRMKELQQKKQEKRRKLRKRKKLLKLKRKRALDEKERALKGDEVDSASLMSGKVTLGDGEVDQNGNLPILGSDGPLQGTLASPNTPKSPGKPTDMDEINQLLVDDDGILTAASHGSELYITDSNDIDMLASLTAPISCAESNDPTNSITAMRRRHSLAEAAAGNLRFTKSGLFSESALADLDEMIGNSNNGHMIEFSKVLQ</sequence>
<feature type="compositionally biased region" description="Low complexity" evidence="2">
    <location>
        <begin position="13"/>
        <end position="25"/>
    </location>
</feature>
<proteinExistence type="predicted"/>
<dbReference type="GO" id="GO:0060962">
    <property type="term" value="P:regulation of ribosomal protein gene transcription by RNA polymerase II"/>
    <property type="evidence" value="ECO:0007669"/>
    <property type="project" value="InterPro"/>
</dbReference>
<accession>A0A109V0L3</accession>
<feature type="region of interest" description="Disordered" evidence="2">
    <location>
        <begin position="1"/>
        <end position="31"/>
    </location>
</feature>
<dbReference type="GO" id="GO:0003712">
    <property type="term" value="F:transcription coregulator activity"/>
    <property type="evidence" value="ECO:0007669"/>
    <property type="project" value="InterPro"/>
</dbReference>
<evidence type="ECO:0000256" key="2">
    <source>
        <dbReference type="SAM" id="MobiDB-lite"/>
    </source>
</evidence>
<dbReference type="Pfam" id="PF10380">
    <property type="entry name" value="CRF1"/>
    <property type="match status" value="1"/>
</dbReference>
<dbReference type="InterPro" id="IPR018837">
    <property type="entry name" value="TF_CRF1/IFH1"/>
</dbReference>
<dbReference type="RefSeq" id="XP_017989963.1">
    <property type="nucleotide sequence ID" value="XM_018134474.1"/>
</dbReference>
<dbReference type="GeneID" id="28726344"/>
<dbReference type="AlphaFoldDB" id="A0A109V0L3"/>
<feature type="region of interest" description="Disordered" evidence="2">
    <location>
        <begin position="182"/>
        <end position="272"/>
    </location>
</feature>
<feature type="region of interest" description="Disordered" evidence="2">
    <location>
        <begin position="817"/>
        <end position="856"/>
    </location>
</feature>
<feature type="compositionally biased region" description="Acidic residues" evidence="2">
    <location>
        <begin position="226"/>
        <end position="235"/>
    </location>
</feature>
<feature type="compositionally biased region" description="Basic and acidic residues" evidence="2">
    <location>
        <begin position="346"/>
        <end position="356"/>
    </location>
</feature>
<dbReference type="PANTHER" id="PTHR28057">
    <property type="entry name" value="PROTEIN IFH1-RELATED"/>
    <property type="match status" value="1"/>
</dbReference>
<dbReference type="OrthoDB" id="4047468at2759"/>
<feature type="region of interest" description="Disordered" evidence="2">
    <location>
        <begin position="308"/>
        <end position="372"/>
    </location>
</feature>
<evidence type="ECO:0000313" key="3">
    <source>
        <dbReference type="EMBL" id="AMD22967.1"/>
    </source>
</evidence>
<dbReference type="PANTHER" id="PTHR28057:SF1">
    <property type="entry name" value="PROTEIN IFH1-RELATED"/>
    <property type="match status" value="1"/>
</dbReference>
<feature type="coiled-coil region" evidence="1">
    <location>
        <begin position="753"/>
        <end position="794"/>
    </location>
</feature>
<dbReference type="Proteomes" id="UP000243052">
    <property type="component" value="Chromosome viii"/>
</dbReference>
<name>A0A109V0L3_9SACH</name>
<protein>
    <submittedName>
        <fullName evidence="3">HHR198Cp</fullName>
    </submittedName>
</protein>
<evidence type="ECO:0000256" key="1">
    <source>
        <dbReference type="SAM" id="Coils"/>
    </source>
</evidence>
<feature type="compositionally biased region" description="Basic and acidic residues" evidence="2">
    <location>
        <begin position="94"/>
        <end position="110"/>
    </location>
</feature>
<feature type="compositionally biased region" description="Acidic residues" evidence="2">
    <location>
        <begin position="111"/>
        <end position="131"/>
    </location>
</feature>
<reference evidence="3 4" key="1">
    <citation type="submission" date="2016-01" db="EMBL/GenBank/DDBJ databases">
        <title>Genome sequence of the yeast Holleya sinecauda.</title>
        <authorList>
            <person name="Dietrich F.S."/>
        </authorList>
    </citation>
    <scope>NUCLEOTIDE SEQUENCE [LARGE SCALE GENOMIC DNA]</scope>
    <source>
        <strain evidence="3 4">ATCC 58844</strain>
    </source>
</reference>
<organism evidence="3 4">
    <name type="scientific">Eremothecium sinecaudum</name>
    <dbReference type="NCBI Taxonomy" id="45286"/>
    <lineage>
        <taxon>Eukaryota</taxon>
        <taxon>Fungi</taxon>
        <taxon>Dikarya</taxon>
        <taxon>Ascomycota</taxon>
        <taxon>Saccharomycotina</taxon>
        <taxon>Saccharomycetes</taxon>
        <taxon>Saccharomycetales</taxon>
        <taxon>Saccharomycetaceae</taxon>
        <taxon>Eremothecium</taxon>
    </lineage>
</organism>
<keyword evidence="4" id="KW-1185">Reference proteome</keyword>
<keyword evidence="1" id="KW-0175">Coiled coil</keyword>
<feature type="region of interest" description="Disordered" evidence="2">
    <location>
        <begin position="45"/>
        <end position="133"/>
    </location>
</feature>
<dbReference type="EMBL" id="CP014248">
    <property type="protein sequence ID" value="AMD22967.1"/>
    <property type="molecule type" value="Genomic_DNA"/>
</dbReference>
<feature type="compositionally biased region" description="Acidic residues" evidence="2">
    <location>
        <begin position="332"/>
        <end position="345"/>
    </location>
</feature>
<feature type="compositionally biased region" description="Acidic residues" evidence="2">
    <location>
        <begin position="357"/>
        <end position="370"/>
    </location>
</feature>
<feature type="compositionally biased region" description="Low complexity" evidence="2">
    <location>
        <begin position="45"/>
        <end position="58"/>
    </location>
</feature>
<dbReference type="STRING" id="45286.A0A109V0L3"/>
<evidence type="ECO:0000313" key="4">
    <source>
        <dbReference type="Proteomes" id="UP000243052"/>
    </source>
</evidence>
<gene>
    <name evidence="3" type="ORF">AW171_hschr85038</name>
</gene>
<feature type="compositionally biased region" description="Basic residues" evidence="2">
    <location>
        <begin position="66"/>
        <end position="80"/>
    </location>
</feature>